<dbReference type="AlphaFoldDB" id="A0AA39H7T7"/>
<dbReference type="CDD" id="cd00192">
    <property type="entry name" value="PTKc"/>
    <property type="match status" value="1"/>
</dbReference>
<dbReference type="InterPro" id="IPR035849">
    <property type="entry name" value="Fes/Fps/Fer_SH2"/>
</dbReference>
<dbReference type="SMART" id="SM00252">
    <property type="entry name" value="SH2"/>
    <property type="match status" value="1"/>
</dbReference>
<dbReference type="EC" id="2.7.10.2" evidence="9"/>
<dbReference type="InterPro" id="IPR020635">
    <property type="entry name" value="Tyr_kinase_cat_dom"/>
</dbReference>
<dbReference type="Gene3D" id="1.10.510.10">
    <property type="entry name" value="Transferase(Phosphotransferase) domain 1"/>
    <property type="match status" value="1"/>
</dbReference>
<evidence type="ECO:0000256" key="7">
    <source>
        <dbReference type="PROSITE-ProRule" id="PRU00191"/>
    </source>
</evidence>
<evidence type="ECO:0000259" key="10">
    <source>
        <dbReference type="PROSITE" id="PS50001"/>
    </source>
</evidence>
<dbReference type="PROSITE" id="PS00109">
    <property type="entry name" value="PROTEIN_KINASE_TYR"/>
    <property type="match status" value="1"/>
</dbReference>
<keyword evidence="3 9" id="KW-0418">Kinase</keyword>
<dbReference type="PANTHER" id="PTHR24418">
    <property type="entry name" value="TYROSINE-PROTEIN KINASE"/>
    <property type="match status" value="1"/>
</dbReference>
<keyword evidence="5 9" id="KW-0829">Tyrosine-protein kinase</keyword>
<evidence type="ECO:0000256" key="5">
    <source>
        <dbReference type="ARBA" id="ARBA00023137"/>
    </source>
</evidence>
<evidence type="ECO:0000256" key="8">
    <source>
        <dbReference type="PROSITE-ProRule" id="PRU10141"/>
    </source>
</evidence>
<comment type="similarity">
    <text evidence="9">Belongs to the protein kinase superfamily. Tyr protein kinase family.</text>
</comment>
<organism evidence="12 13">
    <name type="scientific">Steinernema hermaphroditum</name>
    <dbReference type="NCBI Taxonomy" id="289476"/>
    <lineage>
        <taxon>Eukaryota</taxon>
        <taxon>Metazoa</taxon>
        <taxon>Ecdysozoa</taxon>
        <taxon>Nematoda</taxon>
        <taxon>Chromadorea</taxon>
        <taxon>Rhabditida</taxon>
        <taxon>Tylenchina</taxon>
        <taxon>Panagrolaimomorpha</taxon>
        <taxon>Strongyloidoidea</taxon>
        <taxon>Steinernematidae</taxon>
        <taxon>Steinernema</taxon>
    </lineage>
</organism>
<dbReference type="InterPro" id="IPR050198">
    <property type="entry name" value="Non-receptor_tyrosine_kinases"/>
</dbReference>
<dbReference type="SUPFAM" id="SSF55550">
    <property type="entry name" value="SH2 domain"/>
    <property type="match status" value="1"/>
</dbReference>
<keyword evidence="1 9" id="KW-0808">Transferase</keyword>
<name>A0AA39H7T7_9BILA</name>
<dbReference type="EMBL" id="JAUCMV010000004">
    <property type="protein sequence ID" value="KAK0400695.1"/>
    <property type="molecule type" value="Genomic_DNA"/>
</dbReference>
<evidence type="ECO:0000313" key="12">
    <source>
        <dbReference type="EMBL" id="KAK0400695.1"/>
    </source>
</evidence>
<keyword evidence="4 8" id="KW-0067">ATP-binding</keyword>
<comment type="caution">
    <text evidence="12">The sequence shown here is derived from an EMBL/GenBank/DDBJ whole genome shotgun (WGS) entry which is preliminary data.</text>
</comment>
<evidence type="ECO:0000259" key="11">
    <source>
        <dbReference type="PROSITE" id="PS50011"/>
    </source>
</evidence>
<dbReference type="SUPFAM" id="SSF56112">
    <property type="entry name" value="Protein kinase-like (PK-like)"/>
    <property type="match status" value="1"/>
</dbReference>
<evidence type="ECO:0000256" key="3">
    <source>
        <dbReference type="ARBA" id="ARBA00022777"/>
    </source>
</evidence>
<keyword evidence="13" id="KW-1185">Reference proteome</keyword>
<protein>
    <recommendedName>
        <fullName evidence="9">Tyrosine-protein kinase</fullName>
        <ecNumber evidence="9">2.7.10.2</ecNumber>
    </recommendedName>
</protein>
<dbReference type="CDD" id="cd10361">
    <property type="entry name" value="SH2_Fps_family"/>
    <property type="match status" value="1"/>
</dbReference>
<reference evidence="12" key="1">
    <citation type="submission" date="2023-06" db="EMBL/GenBank/DDBJ databases">
        <title>Genomic analysis of the entomopathogenic nematode Steinernema hermaphroditum.</title>
        <authorList>
            <person name="Schwarz E.M."/>
            <person name="Heppert J.K."/>
            <person name="Baniya A."/>
            <person name="Schwartz H.T."/>
            <person name="Tan C.-H."/>
            <person name="Antoshechkin I."/>
            <person name="Sternberg P.W."/>
            <person name="Goodrich-Blair H."/>
            <person name="Dillman A.R."/>
        </authorList>
    </citation>
    <scope>NUCLEOTIDE SEQUENCE</scope>
    <source>
        <strain evidence="12">PS9179</strain>
        <tissue evidence="12">Whole animal</tissue>
    </source>
</reference>
<evidence type="ECO:0000256" key="1">
    <source>
        <dbReference type="ARBA" id="ARBA00022679"/>
    </source>
</evidence>
<keyword evidence="7" id="KW-0727">SH2 domain</keyword>
<keyword evidence="2 8" id="KW-0547">Nucleotide-binding</keyword>
<evidence type="ECO:0000256" key="4">
    <source>
        <dbReference type="ARBA" id="ARBA00022840"/>
    </source>
</evidence>
<comment type="catalytic activity">
    <reaction evidence="6 9">
        <text>L-tyrosyl-[protein] + ATP = O-phospho-L-tyrosyl-[protein] + ADP + H(+)</text>
        <dbReference type="Rhea" id="RHEA:10596"/>
        <dbReference type="Rhea" id="RHEA-COMP:10136"/>
        <dbReference type="Rhea" id="RHEA-COMP:20101"/>
        <dbReference type="ChEBI" id="CHEBI:15378"/>
        <dbReference type="ChEBI" id="CHEBI:30616"/>
        <dbReference type="ChEBI" id="CHEBI:46858"/>
        <dbReference type="ChEBI" id="CHEBI:61978"/>
        <dbReference type="ChEBI" id="CHEBI:456216"/>
        <dbReference type="EC" id="2.7.10.2"/>
    </reaction>
</comment>
<dbReference type="InterPro" id="IPR008266">
    <property type="entry name" value="Tyr_kinase_AS"/>
</dbReference>
<gene>
    <name evidence="12" type="ORF">QR680_015403</name>
</gene>
<dbReference type="PROSITE" id="PS50001">
    <property type="entry name" value="SH2"/>
    <property type="match status" value="1"/>
</dbReference>
<sequence length="456" mass="51329">MSSDRSGAKSFLQRVKHIFSSKKSGTETSYSAELLNDAGVDDGPSKSIMTIPNSMESLAAPSFLPSGGASKGTAESGFIEHQPYYHGFLPRDDALLLLEKPGDFLVRQTDVNQHGRAFVISVRCALGNVEHIVLYRTKDDQRWMGCGAVRFDTIPQLVDYYKKRSINEKSTQLIHGIPRQWWQLYNDQIHLEKALGSGQYGEVWLGTFKFTMACTPFPVAVKLLRSGAASKKEDRVQLIKEARLSQSFHHLNVVSVYGVAMQREPIMIVMELADGGSLLKLLRERGTSLSLTRHIELALEASSGLEYLEKMKCVHRDIAARNCLMSTVNDKLVVKISDFGLSTIGEAKIDDPTTKMAIRWLAPEVLTDFAFSHKSDVWAFGVLLYEIFSDGDVPYPGFSNQEVRDKVMSMYRMEPPRTTPKLIAELIQACWQQNPKDRPDFRHVCKRLKKCLKAFQ</sequence>
<dbReference type="GO" id="GO:0004715">
    <property type="term" value="F:non-membrane spanning protein tyrosine kinase activity"/>
    <property type="evidence" value="ECO:0007669"/>
    <property type="project" value="UniProtKB-EC"/>
</dbReference>
<dbReference type="PROSITE" id="PS00107">
    <property type="entry name" value="PROTEIN_KINASE_ATP"/>
    <property type="match status" value="1"/>
</dbReference>
<evidence type="ECO:0000256" key="2">
    <source>
        <dbReference type="ARBA" id="ARBA00022741"/>
    </source>
</evidence>
<dbReference type="InterPro" id="IPR011009">
    <property type="entry name" value="Kinase-like_dom_sf"/>
</dbReference>
<dbReference type="Pfam" id="PF07714">
    <property type="entry name" value="PK_Tyr_Ser-Thr"/>
    <property type="match status" value="1"/>
</dbReference>
<dbReference type="InterPro" id="IPR000719">
    <property type="entry name" value="Prot_kinase_dom"/>
</dbReference>
<feature type="domain" description="SH2" evidence="10">
    <location>
        <begin position="84"/>
        <end position="177"/>
    </location>
</feature>
<dbReference type="PRINTS" id="PR00109">
    <property type="entry name" value="TYRKINASE"/>
</dbReference>
<dbReference type="InterPro" id="IPR017441">
    <property type="entry name" value="Protein_kinase_ATP_BS"/>
</dbReference>
<evidence type="ECO:0000256" key="9">
    <source>
        <dbReference type="RuleBase" id="RU362096"/>
    </source>
</evidence>
<dbReference type="GO" id="GO:0005524">
    <property type="term" value="F:ATP binding"/>
    <property type="evidence" value="ECO:0007669"/>
    <property type="project" value="UniProtKB-UniRule"/>
</dbReference>
<dbReference type="InterPro" id="IPR000980">
    <property type="entry name" value="SH2"/>
</dbReference>
<feature type="binding site" evidence="8">
    <location>
        <position position="222"/>
    </location>
    <ligand>
        <name>ATP</name>
        <dbReference type="ChEBI" id="CHEBI:30616"/>
    </ligand>
</feature>
<feature type="domain" description="Protein kinase" evidence="11">
    <location>
        <begin position="189"/>
        <end position="452"/>
    </location>
</feature>
<dbReference type="InterPro" id="IPR036860">
    <property type="entry name" value="SH2_dom_sf"/>
</dbReference>
<evidence type="ECO:0000313" key="13">
    <source>
        <dbReference type="Proteomes" id="UP001175271"/>
    </source>
</evidence>
<proteinExistence type="inferred from homology"/>
<dbReference type="InterPro" id="IPR001245">
    <property type="entry name" value="Ser-Thr/Tyr_kinase_cat_dom"/>
</dbReference>
<dbReference type="Pfam" id="PF00017">
    <property type="entry name" value="SH2"/>
    <property type="match status" value="1"/>
</dbReference>
<dbReference type="PROSITE" id="PS50011">
    <property type="entry name" value="PROTEIN_KINASE_DOM"/>
    <property type="match status" value="1"/>
</dbReference>
<dbReference type="Proteomes" id="UP001175271">
    <property type="component" value="Unassembled WGS sequence"/>
</dbReference>
<evidence type="ECO:0000256" key="6">
    <source>
        <dbReference type="ARBA" id="ARBA00051245"/>
    </source>
</evidence>
<dbReference type="Gene3D" id="3.30.505.10">
    <property type="entry name" value="SH2 domain"/>
    <property type="match status" value="1"/>
</dbReference>
<dbReference type="SMART" id="SM00219">
    <property type="entry name" value="TyrKc"/>
    <property type="match status" value="1"/>
</dbReference>
<accession>A0AA39H7T7</accession>